<name>A0A7E4WAJ2_PANRE</name>
<evidence type="ECO:0000256" key="1">
    <source>
        <dbReference type="ARBA" id="ARBA00004123"/>
    </source>
</evidence>
<dbReference type="Pfam" id="PF05920">
    <property type="entry name" value="Homeobox_KN"/>
    <property type="match status" value="1"/>
</dbReference>
<evidence type="ECO:0000256" key="5">
    <source>
        <dbReference type="PROSITE-ProRule" id="PRU00108"/>
    </source>
</evidence>
<dbReference type="WBParaSite" id="Pan_g8916.t1">
    <property type="protein sequence ID" value="Pan_g8916.t1"/>
    <property type="gene ID" value="Pan_g8916"/>
</dbReference>
<dbReference type="CDD" id="cd00086">
    <property type="entry name" value="homeodomain"/>
    <property type="match status" value="1"/>
</dbReference>
<organism evidence="7 8">
    <name type="scientific">Panagrellus redivivus</name>
    <name type="common">Microworm</name>
    <dbReference type="NCBI Taxonomy" id="6233"/>
    <lineage>
        <taxon>Eukaryota</taxon>
        <taxon>Metazoa</taxon>
        <taxon>Ecdysozoa</taxon>
        <taxon>Nematoda</taxon>
        <taxon>Chromadorea</taxon>
        <taxon>Rhabditida</taxon>
        <taxon>Tylenchina</taxon>
        <taxon>Panagrolaimomorpha</taxon>
        <taxon>Panagrolaimoidea</taxon>
        <taxon>Panagrolaimidae</taxon>
        <taxon>Panagrellus</taxon>
    </lineage>
</organism>
<sequence length="240" mass="26919">MDHSALMNAYLNTVLRPTYAPMPYLSMPIFGLPMMPANVISSCPTHHVTTPMPQAPPIVKPLLRKSPFSIDSILEQRMTDAPSPSSTLSTPSAVSTPLSLPAISMTSAYPTPSAQPSSPSPAPPTVKVNVKFTPEIKKILRDWFDAHLDYPYLSEDDVLMLMKKTHLSNRQLRTWFLNRRRSYKQQHGHVKWVKKAAPAYARWTRPAAQQDAAEPAKKMARISTYQSFTYPILNLLSLPH</sequence>
<evidence type="ECO:0000313" key="7">
    <source>
        <dbReference type="Proteomes" id="UP000492821"/>
    </source>
</evidence>
<dbReference type="Proteomes" id="UP000492821">
    <property type="component" value="Unassembled WGS sequence"/>
</dbReference>
<dbReference type="Gene3D" id="1.10.10.60">
    <property type="entry name" value="Homeodomain-like"/>
    <property type="match status" value="1"/>
</dbReference>
<evidence type="ECO:0000259" key="6">
    <source>
        <dbReference type="PROSITE" id="PS50071"/>
    </source>
</evidence>
<evidence type="ECO:0000256" key="3">
    <source>
        <dbReference type="ARBA" id="ARBA00023155"/>
    </source>
</evidence>
<dbReference type="SMART" id="SM00389">
    <property type="entry name" value="HOX"/>
    <property type="match status" value="1"/>
</dbReference>
<dbReference type="GO" id="GO:0006355">
    <property type="term" value="P:regulation of DNA-templated transcription"/>
    <property type="evidence" value="ECO:0007669"/>
    <property type="project" value="InterPro"/>
</dbReference>
<dbReference type="InterPro" id="IPR050224">
    <property type="entry name" value="TALE_homeobox"/>
</dbReference>
<dbReference type="PROSITE" id="PS50071">
    <property type="entry name" value="HOMEOBOX_2"/>
    <property type="match status" value="1"/>
</dbReference>
<dbReference type="PANTHER" id="PTHR11850">
    <property type="entry name" value="HOMEOBOX PROTEIN TRANSCRIPTION FACTORS"/>
    <property type="match status" value="1"/>
</dbReference>
<keyword evidence="7" id="KW-1185">Reference proteome</keyword>
<protein>
    <submittedName>
        <fullName evidence="8">Homeobox domain-containing protein</fullName>
    </submittedName>
</protein>
<dbReference type="AlphaFoldDB" id="A0A7E4WAJ2"/>
<feature type="domain" description="Homeobox" evidence="6">
    <location>
        <begin position="123"/>
        <end position="186"/>
    </location>
</feature>
<dbReference type="InterPro" id="IPR001356">
    <property type="entry name" value="HD"/>
</dbReference>
<comment type="subcellular location">
    <subcellularLocation>
        <location evidence="1 5">Nucleus</location>
    </subcellularLocation>
</comment>
<reference evidence="8" key="2">
    <citation type="submission" date="2020-10" db="UniProtKB">
        <authorList>
            <consortium name="WormBaseParasite"/>
        </authorList>
    </citation>
    <scope>IDENTIFICATION</scope>
</reference>
<dbReference type="SUPFAM" id="SSF46689">
    <property type="entry name" value="Homeodomain-like"/>
    <property type="match status" value="1"/>
</dbReference>
<dbReference type="GO" id="GO:0000987">
    <property type="term" value="F:cis-regulatory region sequence-specific DNA binding"/>
    <property type="evidence" value="ECO:0007669"/>
    <property type="project" value="UniProtKB-ARBA"/>
</dbReference>
<dbReference type="GO" id="GO:0005634">
    <property type="term" value="C:nucleus"/>
    <property type="evidence" value="ECO:0007669"/>
    <property type="project" value="UniProtKB-SubCell"/>
</dbReference>
<dbReference type="InterPro" id="IPR008422">
    <property type="entry name" value="KN_HD"/>
</dbReference>
<keyword evidence="3 5" id="KW-0371">Homeobox</keyword>
<keyword evidence="2 5" id="KW-0238">DNA-binding</keyword>
<proteinExistence type="predicted"/>
<reference evidence="7" key="1">
    <citation type="journal article" date="2013" name="Genetics">
        <title>The draft genome and transcriptome of Panagrellus redivivus are shaped by the harsh demands of a free-living lifestyle.</title>
        <authorList>
            <person name="Srinivasan J."/>
            <person name="Dillman A.R."/>
            <person name="Macchietto M.G."/>
            <person name="Heikkinen L."/>
            <person name="Lakso M."/>
            <person name="Fracchia K.M."/>
            <person name="Antoshechkin I."/>
            <person name="Mortazavi A."/>
            <person name="Wong G."/>
            <person name="Sternberg P.W."/>
        </authorList>
    </citation>
    <scope>NUCLEOTIDE SEQUENCE [LARGE SCALE GENOMIC DNA]</scope>
    <source>
        <strain evidence="7">MT8872</strain>
    </source>
</reference>
<dbReference type="InterPro" id="IPR009057">
    <property type="entry name" value="Homeodomain-like_sf"/>
</dbReference>
<feature type="DNA-binding region" description="Homeobox" evidence="5">
    <location>
        <begin position="125"/>
        <end position="187"/>
    </location>
</feature>
<evidence type="ECO:0000256" key="2">
    <source>
        <dbReference type="ARBA" id="ARBA00023125"/>
    </source>
</evidence>
<evidence type="ECO:0000256" key="4">
    <source>
        <dbReference type="ARBA" id="ARBA00023242"/>
    </source>
</evidence>
<keyword evidence="4 5" id="KW-0539">Nucleus</keyword>
<accession>A0A7E4WAJ2</accession>
<evidence type="ECO:0000313" key="8">
    <source>
        <dbReference type="WBParaSite" id="Pan_g8916.t1"/>
    </source>
</evidence>